<organism evidence="2 3">
    <name type="scientific">Trachipleistophora hominis</name>
    <name type="common">Microsporidian parasite</name>
    <dbReference type="NCBI Taxonomy" id="72359"/>
    <lineage>
        <taxon>Eukaryota</taxon>
        <taxon>Fungi</taxon>
        <taxon>Fungi incertae sedis</taxon>
        <taxon>Microsporidia</taxon>
        <taxon>Pleistophoridae</taxon>
        <taxon>Trachipleistophora</taxon>
    </lineage>
</organism>
<evidence type="ECO:0000256" key="1">
    <source>
        <dbReference type="SAM" id="Phobius"/>
    </source>
</evidence>
<feature type="transmembrane region" description="Helical" evidence="1">
    <location>
        <begin position="64"/>
        <end position="83"/>
    </location>
</feature>
<protein>
    <submittedName>
        <fullName evidence="2">Uncharacterized protein</fullName>
    </submittedName>
</protein>
<evidence type="ECO:0000313" key="3">
    <source>
        <dbReference type="Proteomes" id="UP000011185"/>
    </source>
</evidence>
<proteinExistence type="predicted"/>
<dbReference type="EMBL" id="JH993912">
    <property type="protein sequence ID" value="ELQ75864.1"/>
    <property type="molecule type" value="Genomic_DNA"/>
</dbReference>
<evidence type="ECO:0000313" key="2">
    <source>
        <dbReference type="EMBL" id="ELQ75864.1"/>
    </source>
</evidence>
<dbReference type="VEuPathDB" id="MicrosporidiaDB:THOM_1178"/>
<sequence length="134" mass="14876">MILPNNTIQVLTSQYNISSADNNTMSGITPNNTHYNAAIHPSNLTATLSTPLDGSPPLFPPRNYILIGFSFAILVCLGLWLLLKWYIESRRPVKAFETFCGVRMSVNTLGQDSLSDDEELHTEIEYDGISINTI</sequence>
<name>L7JWQ8_TRAHO</name>
<keyword evidence="1" id="KW-0472">Membrane</keyword>
<dbReference type="Proteomes" id="UP000011185">
    <property type="component" value="Unassembled WGS sequence"/>
</dbReference>
<keyword evidence="3" id="KW-1185">Reference proteome</keyword>
<gene>
    <name evidence="2" type="ORF">THOM_1178</name>
</gene>
<accession>L7JWQ8</accession>
<keyword evidence="1" id="KW-0812">Transmembrane</keyword>
<dbReference type="HOGENOM" id="CLU_1897667_0_0_1"/>
<keyword evidence="1" id="KW-1133">Transmembrane helix</keyword>
<dbReference type="InParanoid" id="L7JWQ8"/>
<dbReference type="AlphaFoldDB" id="L7JWQ8"/>
<reference evidence="2 3" key="1">
    <citation type="journal article" date="2012" name="PLoS Pathog.">
        <title>The genome of the obligate intracellular parasite Trachipleistophora hominis: new insights into microsporidian genome dynamics and reductive evolution.</title>
        <authorList>
            <person name="Heinz E."/>
            <person name="Williams T.A."/>
            <person name="Nakjang S."/>
            <person name="Noel C.J."/>
            <person name="Swan D.C."/>
            <person name="Goldberg A.V."/>
            <person name="Harris S.R."/>
            <person name="Weinmaier T."/>
            <person name="Markert S."/>
            <person name="Becher D."/>
            <person name="Bernhardt J."/>
            <person name="Dagan T."/>
            <person name="Hacker C."/>
            <person name="Lucocq J.M."/>
            <person name="Schweder T."/>
            <person name="Rattei T."/>
            <person name="Hall N."/>
            <person name="Hirt R.P."/>
            <person name="Embley T.M."/>
        </authorList>
    </citation>
    <scope>NUCLEOTIDE SEQUENCE [LARGE SCALE GENOMIC DNA]</scope>
</reference>